<proteinExistence type="inferred from homology"/>
<keyword evidence="11 18" id="KW-0808">Transferase</keyword>
<dbReference type="InterPro" id="IPR018198">
    <property type="entry name" value="ATP_PRibTrfase_CS"/>
</dbReference>
<dbReference type="GO" id="GO:0000105">
    <property type="term" value="P:L-histidine biosynthetic process"/>
    <property type="evidence" value="ECO:0007669"/>
    <property type="project" value="UniProtKB-UniRule"/>
</dbReference>
<name>A0A9Q4KPD9_9EURY</name>
<comment type="cofactor">
    <cofactor evidence="2 18">
        <name>Mg(2+)</name>
        <dbReference type="ChEBI" id="CHEBI:18420"/>
    </cofactor>
</comment>
<dbReference type="GO" id="GO:0005737">
    <property type="term" value="C:cytoplasm"/>
    <property type="evidence" value="ECO:0007669"/>
    <property type="project" value="UniProtKB-SubCell"/>
</dbReference>
<dbReference type="PANTHER" id="PTHR21403:SF10">
    <property type="entry name" value="ATP PHOSPHORIBOSYLTRANSFERASE"/>
    <property type="match status" value="1"/>
</dbReference>
<comment type="subcellular location">
    <subcellularLocation>
        <location evidence="3 18">Cytoplasm</location>
    </subcellularLocation>
</comment>
<evidence type="ECO:0000256" key="13">
    <source>
        <dbReference type="ARBA" id="ARBA00022741"/>
    </source>
</evidence>
<evidence type="ECO:0000256" key="8">
    <source>
        <dbReference type="ARBA" id="ARBA00022490"/>
    </source>
</evidence>
<protein>
    <recommendedName>
        <fullName evidence="7 18">ATP phosphoribosyltransferase</fullName>
        <shortName evidence="18">ATP-PRT</shortName>
        <shortName evidence="18">ATP-PRTase</shortName>
        <ecNumber evidence="6 18">2.4.2.17</ecNumber>
    </recommendedName>
</protein>
<dbReference type="AlphaFoldDB" id="A0A9Q4KPD9"/>
<dbReference type="InterPro" id="IPR013115">
    <property type="entry name" value="HisG_C"/>
</dbReference>
<keyword evidence="16 18" id="KW-0368">Histidine biosynthesis</keyword>
<dbReference type="Pfam" id="PF01634">
    <property type="entry name" value="HisG"/>
    <property type="match status" value="1"/>
</dbReference>
<accession>A0A9Q4KPD9</accession>
<keyword evidence="22" id="KW-1185">Reference proteome</keyword>
<dbReference type="InterPro" id="IPR001348">
    <property type="entry name" value="ATP_PRibTrfase_HisG"/>
</dbReference>
<evidence type="ECO:0000256" key="10">
    <source>
        <dbReference type="ARBA" id="ARBA00022676"/>
    </source>
</evidence>
<evidence type="ECO:0000256" key="14">
    <source>
        <dbReference type="ARBA" id="ARBA00022840"/>
    </source>
</evidence>
<dbReference type="GO" id="GO:0005524">
    <property type="term" value="F:ATP binding"/>
    <property type="evidence" value="ECO:0007669"/>
    <property type="project" value="UniProtKB-KW"/>
</dbReference>
<dbReference type="PROSITE" id="PS01316">
    <property type="entry name" value="ATP_P_PHORIBOSYLTR"/>
    <property type="match status" value="1"/>
</dbReference>
<dbReference type="InterPro" id="IPR013820">
    <property type="entry name" value="ATP_PRibTrfase_cat"/>
</dbReference>
<comment type="activity regulation">
    <text evidence="18">Feedback inhibited by histidine.</text>
</comment>
<dbReference type="Gene3D" id="3.40.190.10">
    <property type="entry name" value="Periplasmic binding protein-like II"/>
    <property type="match status" value="2"/>
</dbReference>
<keyword evidence="9 18" id="KW-0028">Amino-acid biosynthesis</keyword>
<comment type="function">
    <text evidence="17 18">Catalyzes the condensation of ATP and 5-phosphoribose 1-diphosphate to form N'-(5'-phosphoribosyl)-ATP (PR-ATP). Has a crucial role in the pathway because the rate of histidine biosynthesis seems to be controlled primarily by regulation of HisG enzymatic activity.</text>
</comment>
<evidence type="ECO:0000256" key="1">
    <source>
        <dbReference type="ARBA" id="ARBA00000915"/>
    </source>
</evidence>
<evidence type="ECO:0000256" key="5">
    <source>
        <dbReference type="ARBA" id="ARBA00007955"/>
    </source>
</evidence>
<keyword evidence="15 18" id="KW-0460">Magnesium</keyword>
<dbReference type="Proteomes" id="UP001143747">
    <property type="component" value="Unassembled WGS sequence"/>
</dbReference>
<comment type="pathway">
    <text evidence="4 18">Amino-acid biosynthesis; L-histidine biosynthesis; L-histidine from 5-phospho-alpha-D-ribose 1-diphosphate: step 1/9.</text>
</comment>
<evidence type="ECO:0000256" key="18">
    <source>
        <dbReference type="HAMAP-Rule" id="MF_00079"/>
    </source>
</evidence>
<dbReference type="PANTHER" id="PTHR21403">
    <property type="entry name" value="ATP PHOSPHORIBOSYLTRANSFERASE ATP-PRTASE"/>
    <property type="match status" value="1"/>
</dbReference>
<dbReference type="SUPFAM" id="SSF54913">
    <property type="entry name" value="GlnB-like"/>
    <property type="match status" value="1"/>
</dbReference>
<evidence type="ECO:0000313" key="22">
    <source>
        <dbReference type="Proteomes" id="UP001143747"/>
    </source>
</evidence>
<evidence type="ECO:0000256" key="17">
    <source>
        <dbReference type="ARBA" id="ARBA00024861"/>
    </source>
</evidence>
<keyword evidence="14 18" id="KW-0067">ATP-binding</keyword>
<feature type="domain" description="ATP phosphoribosyltransferase catalytic" evidence="19">
    <location>
        <begin position="57"/>
        <end position="211"/>
    </location>
</feature>
<evidence type="ECO:0000313" key="21">
    <source>
        <dbReference type="EMBL" id="MDE4907790.1"/>
    </source>
</evidence>
<evidence type="ECO:0000256" key="3">
    <source>
        <dbReference type="ARBA" id="ARBA00004496"/>
    </source>
</evidence>
<dbReference type="InterPro" id="IPR015867">
    <property type="entry name" value="N-reg_PII/ATP_PRibTrfase_C"/>
</dbReference>
<evidence type="ECO:0000256" key="7">
    <source>
        <dbReference type="ARBA" id="ARBA00020998"/>
    </source>
</evidence>
<organism evidence="21 22">
    <name type="scientific">Methanogenium marinum</name>
    <dbReference type="NCBI Taxonomy" id="348610"/>
    <lineage>
        <taxon>Archaea</taxon>
        <taxon>Methanobacteriati</taxon>
        <taxon>Methanobacteriota</taxon>
        <taxon>Stenosarchaea group</taxon>
        <taxon>Methanomicrobia</taxon>
        <taxon>Methanomicrobiales</taxon>
        <taxon>Methanomicrobiaceae</taxon>
        <taxon>Methanogenium</taxon>
    </lineage>
</organism>
<comment type="catalytic activity">
    <reaction evidence="1 18">
        <text>1-(5-phospho-beta-D-ribosyl)-ATP + diphosphate = 5-phospho-alpha-D-ribose 1-diphosphate + ATP</text>
        <dbReference type="Rhea" id="RHEA:18473"/>
        <dbReference type="ChEBI" id="CHEBI:30616"/>
        <dbReference type="ChEBI" id="CHEBI:33019"/>
        <dbReference type="ChEBI" id="CHEBI:58017"/>
        <dbReference type="ChEBI" id="CHEBI:73183"/>
        <dbReference type="EC" id="2.4.2.17"/>
    </reaction>
</comment>
<keyword evidence="13 18" id="KW-0547">Nucleotide-binding</keyword>
<dbReference type="Pfam" id="PF08029">
    <property type="entry name" value="HisG_C"/>
    <property type="match status" value="1"/>
</dbReference>
<evidence type="ECO:0000256" key="9">
    <source>
        <dbReference type="ARBA" id="ARBA00022605"/>
    </source>
</evidence>
<evidence type="ECO:0000256" key="6">
    <source>
        <dbReference type="ARBA" id="ARBA00011946"/>
    </source>
</evidence>
<sequence length="292" mass="31689">MTDETHEHIRLAIPNKGRISDPIIDLLEKGGLHLHSSSSRKLIAPTCDPAVEVLFARPIDIPEYVANGAADLGITGRDMVRERGASVTEILDLKMGSATLVLAAPEDSGIRTAKDLAGKRIATEFPHTTEEFFRERGIPVSLFPVSGACEATPYLGVADAIVDLSSSGTTLKTNHLMVLEEILHSTTILIGNNDAMQHRRGKIDEITLALESVISARGKCYLMMNVNRDSLSEVKEVLPGLGGPTVMDVASDESLVAVHAVVDEERVYQLITRLRNAGARDILVMPIDRLIR</sequence>
<evidence type="ECO:0000256" key="16">
    <source>
        <dbReference type="ARBA" id="ARBA00023102"/>
    </source>
</evidence>
<keyword evidence="12 18" id="KW-0479">Metal-binding</keyword>
<evidence type="ECO:0000256" key="2">
    <source>
        <dbReference type="ARBA" id="ARBA00001946"/>
    </source>
</evidence>
<feature type="domain" description="Histidine biosynthesis HisG C-terminal" evidence="20">
    <location>
        <begin position="216"/>
        <end position="288"/>
    </location>
</feature>
<dbReference type="NCBIfam" id="TIGR00070">
    <property type="entry name" value="hisG"/>
    <property type="match status" value="1"/>
</dbReference>
<comment type="caution">
    <text evidence="21">The sequence shown here is derived from an EMBL/GenBank/DDBJ whole genome shotgun (WGS) entry which is preliminary data.</text>
</comment>
<dbReference type="EC" id="2.4.2.17" evidence="6 18"/>
<evidence type="ECO:0000256" key="12">
    <source>
        <dbReference type="ARBA" id="ARBA00022723"/>
    </source>
</evidence>
<dbReference type="HAMAP" id="MF_00079">
    <property type="entry name" value="HisG_Long"/>
    <property type="match status" value="1"/>
</dbReference>
<dbReference type="GO" id="GO:0000287">
    <property type="term" value="F:magnesium ion binding"/>
    <property type="evidence" value="ECO:0007669"/>
    <property type="project" value="UniProtKB-UniRule"/>
</dbReference>
<dbReference type="GO" id="GO:0003879">
    <property type="term" value="F:ATP phosphoribosyltransferase activity"/>
    <property type="evidence" value="ECO:0007669"/>
    <property type="project" value="UniProtKB-UniRule"/>
</dbReference>
<dbReference type="RefSeq" id="WP_274924437.1">
    <property type="nucleotide sequence ID" value="NZ_JAKELO010000002.1"/>
</dbReference>
<dbReference type="SUPFAM" id="SSF53850">
    <property type="entry name" value="Periplasmic binding protein-like II"/>
    <property type="match status" value="1"/>
</dbReference>
<dbReference type="NCBIfam" id="TIGR03455">
    <property type="entry name" value="HisG_C-term"/>
    <property type="match status" value="1"/>
</dbReference>
<evidence type="ECO:0000259" key="20">
    <source>
        <dbReference type="Pfam" id="PF08029"/>
    </source>
</evidence>
<dbReference type="Gene3D" id="3.30.70.120">
    <property type="match status" value="1"/>
</dbReference>
<comment type="similarity">
    <text evidence="5 18">Belongs to the ATP phosphoribosyltransferase family. Long subfamily.</text>
</comment>
<dbReference type="FunFam" id="3.30.70.120:FF:000002">
    <property type="entry name" value="ATP phosphoribosyltransferase"/>
    <property type="match status" value="1"/>
</dbReference>
<dbReference type="EMBL" id="JAKELO010000002">
    <property type="protein sequence ID" value="MDE4907790.1"/>
    <property type="molecule type" value="Genomic_DNA"/>
</dbReference>
<keyword evidence="10 18" id="KW-0328">Glycosyltransferase</keyword>
<evidence type="ECO:0000256" key="15">
    <source>
        <dbReference type="ARBA" id="ARBA00022842"/>
    </source>
</evidence>
<evidence type="ECO:0000259" key="19">
    <source>
        <dbReference type="Pfam" id="PF01634"/>
    </source>
</evidence>
<gene>
    <name evidence="18 21" type="primary">hisG</name>
    <name evidence="21" type="ORF">L0665_04080</name>
</gene>
<keyword evidence="8 18" id="KW-0963">Cytoplasm</keyword>
<evidence type="ECO:0000256" key="4">
    <source>
        <dbReference type="ARBA" id="ARBA00004667"/>
    </source>
</evidence>
<dbReference type="InterPro" id="IPR011322">
    <property type="entry name" value="N-reg_PII-like_a/b"/>
</dbReference>
<evidence type="ECO:0000256" key="11">
    <source>
        <dbReference type="ARBA" id="ARBA00022679"/>
    </source>
</evidence>
<dbReference type="InterPro" id="IPR020621">
    <property type="entry name" value="ATP-PRT_HisG_long"/>
</dbReference>
<reference evidence="21" key="1">
    <citation type="submission" date="2022-01" db="EMBL/GenBank/DDBJ databases">
        <title>Draft genome of Methanogenium marinum DSM 15558.</title>
        <authorList>
            <person name="Chen S.-C."/>
            <person name="You Y.-T."/>
        </authorList>
    </citation>
    <scope>NUCLEOTIDE SEQUENCE</scope>
    <source>
        <strain evidence="21">DSM 15558</strain>
    </source>
</reference>